<evidence type="ECO:0000256" key="9">
    <source>
        <dbReference type="ARBA" id="ARBA00022827"/>
    </source>
</evidence>
<dbReference type="Gene3D" id="3.30.70.100">
    <property type="match status" value="1"/>
</dbReference>
<gene>
    <name evidence="15" type="primary">merA</name>
    <name evidence="15" type="ORF">ACERLL_05695</name>
</gene>
<dbReference type="RefSeq" id="WP_373655100.1">
    <property type="nucleotide sequence ID" value="NZ_JBGUAW010000003.1"/>
</dbReference>
<name>A0ABV4TSR0_9GAMM</name>
<reference evidence="15 16" key="1">
    <citation type="submission" date="2024-08" db="EMBL/GenBank/DDBJ databases">
        <title>Whole-genome sequencing of halo(alkali)philic microorganisms from hypersaline lakes.</title>
        <authorList>
            <person name="Sorokin D.Y."/>
            <person name="Merkel A.Y."/>
            <person name="Messina E."/>
            <person name="Yakimov M."/>
        </authorList>
    </citation>
    <scope>NUCLEOTIDE SEQUENCE [LARGE SCALE GENOMIC DNA]</scope>
    <source>
        <strain evidence="15 16">Cl-TMA</strain>
    </source>
</reference>
<dbReference type="SUPFAM" id="SSF51905">
    <property type="entry name" value="FAD/NAD(P)-binding domain"/>
    <property type="match status" value="1"/>
</dbReference>
<comment type="cofactor">
    <cofactor evidence="1">
        <name>FAD</name>
        <dbReference type="ChEBI" id="CHEBI:57692"/>
    </cofactor>
</comment>
<dbReference type="Gene3D" id="3.30.390.30">
    <property type="match status" value="1"/>
</dbReference>
<dbReference type="CDD" id="cd00371">
    <property type="entry name" value="HMA"/>
    <property type="match status" value="1"/>
</dbReference>
<organism evidence="15 16">
    <name type="scientific">Thiohalorhabdus methylotrophus</name>
    <dbReference type="NCBI Taxonomy" id="3242694"/>
    <lineage>
        <taxon>Bacteria</taxon>
        <taxon>Pseudomonadati</taxon>
        <taxon>Pseudomonadota</taxon>
        <taxon>Gammaproteobacteria</taxon>
        <taxon>Thiohalorhabdales</taxon>
        <taxon>Thiohalorhabdaceae</taxon>
        <taxon>Thiohalorhabdus</taxon>
    </lineage>
</organism>
<dbReference type="SUPFAM" id="SSF55008">
    <property type="entry name" value="HMA, heavy metal-associated domain"/>
    <property type="match status" value="1"/>
</dbReference>
<evidence type="ECO:0000256" key="3">
    <source>
        <dbReference type="ARBA" id="ARBA00011738"/>
    </source>
</evidence>
<keyword evidence="8" id="KW-0479">Metal-binding</keyword>
<dbReference type="PIRSF" id="PIRSF000350">
    <property type="entry name" value="Mercury_reductase_MerA"/>
    <property type="match status" value="1"/>
</dbReference>
<evidence type="ECO:0000256" key="11">
    <source>
        <dbReference type="ARBA" id="ARBA00031725"/>
    </source>
</evidence>
<comment type="subunit">
    <text evidence="3">Homodimer.</text>
</comment>
<evidence type="ECO:0000313" key="16">
    <source>
        <dbReference type="Proteomes" id="UP001575181"/>
    </source>
</evidence>
<evidence type="ECO:0000256" key="12">
    <source>
        <dbReference type="ARBA" id="ARBA00048984"/>
    </source>
</evidence>
<dbReference type="InterPro" id="IPR023753">
    <property type="entry name" value="FAD/NAD-binding_dom"/>
</dbReference>
<evidence type="ECO:0000259" key="14">
    <source>
        <dbReference type="Pfam" id="PF07992"/>
    </source>
</evidence>
<dbReference type="Proteomes" id="UP001575181">
    <property type="component" value="Unassembled WGS sequence"/>
</dbReference>
<evidence type="ECO:0000256" key="1">
    <source>
        <dbReference type="ARBA" id="ARBA00001974"/>
    </source>
</evidence>
<feature type="domain" description="FAD/NAD(P)-binding" evidence="14">
    <location>
        <begin position="77"/>
        <end position="394"/>
    </location>
</feature>
<dbReference type="Gene3D" id="3.50.50.60">
    <property type="entry name" value="FAD/NAD(P)-binding domain"/>
    <property type="match status" value="2"/>
</dbReference>
<feature type="domain" description="Pyridine nucleotide-disulphide oxidoreductase dimerisation" evidence="13">
    <location>
        <begin position="414"/>
        <end position="519"/>
    </location>
</feature>
<dbReference type="InterPro" id="IPR001100">
    <property type="entry name" value="Pyr_nuc-diS_OxRdtase"/>
</dbReference>
<keyword evidence="15" id="KW-0560">Oxidoreductase</keyword>
<comment type="catalytic activity">
    <reaction evidence="12">
        <text>Hg + NADP(+) + H(+) = Hg(2+) + NADPH</text>
        <dbReference type="Rhea" id="RHEA:23856"/>
        <dbReference type="ChEBI" id="CHEBI:15378"/>
        <dbReference type="ChEBI" id="CHEBI:16170"/>
        <dbReference type="ChEBI" id="CHEBI:16793"/>
        <dbReference type="ChEBI" id="CHEBI:57783"/>
        <dbReference type="ChEBI" id="CHEBI:58349"/>
        <dbReference type="EC" id="1.16.1.1"/>
    </reaction>
</comment>
<evidence type="ECO:0000259" key="13">
    <source>
        <dbReference type="Pfam" id="PF02852"/>
    </source>
</evidence>
<dbReference type="PRINTS" id="PR00368">
    <property type="entry name" value="FADPNR"/>
</dbReference>
<evidence type="ECO:0000256" key="6">
    <source>
        <dbReference type="ARBA" id="ARBA00022466"/>
    </source>
</evidence>
<evidence type="ECO:0000256" key="7">
    <source>
        <dbReference type="ARBA" id="ARBA00022630"/>
    </source>
</evidence>
<keyword evidence="9" id="KW-0274">FAD</keyword>
<comment type="similarity">
    <text evidence="2">Belongs to the class-I pyridine nucleotide-disulfide oxidoreductase family.</text>
</comment>
<dbReference type="GO" id="GO:0016152">
    <property type="term" value="F:mercury (II) reductase (NADP+) activity"/>
    <property type="evidence" value="ECO:0007669"/>
    <property type="project" value="UniProtKB-EC"/>
</dbReference>
<dbReference type="InterPro" id="IPR021179">
    <property type="entry name" value="Mercury_reductase_MerA"/>
</dbReference>
<dbReference type="PANTHER" id="PTHR43014">
    <property type="entry name" value="MERCURIC REDUCTASE"/>
    <property type="match status" value="1"/>
</dbReference>
<dbReference type="NCBIfam" id="TIGR02053">
    <property type="entry name" value="MerA"/>
    <property type="match status" value="1"/>
</dbReference>
<dbReference type="InterPro" id="IPR004099">
    <property type="entry name" value="Pyr_nucl-diS_OxRdtase_dimer"/>
</dbReference>
<dbReference type="EC" id="1.16.1.1" evidence="4"/>
<evidence type="ECO:0000256" key="4">
    <source>
        <dbReference type="ARBA" id="ARBA00012661"/>
    </source>
</evidence>
<dbReference type="Pfam" id="PF02852">
    <property type="entry name" value="Pyr_redox_dim"/>
    <property type="match status" value="1"/>
</dbReference>
<dbReference type="InterPro" id="IPR006121">
    <property type="entry name" value="HMA_dom"/>
</dbReference>
<evidence type="ECO:0000256" key="2">
    <source>
        <dbReference type="ARBA" id="ARBA00007532"/>
    </source>
</evidence>
<keyword evidence="16" id="KW-1185">Reference proteome</keyword>
<accession>A0ABV4TSR0</accession>
<proteinExistence type="inferred from homology"/>
<dbReference type="EMBL" id="JBGUAW010000003">
    <property type="protein sequence ID" value="MFA9460317.1"/>
    <property type="molecule type" value="Genomic_DNA"/>
</dbReference>
<keyword evidence="7" id="KW-0285">Flavoprotein</keyword>
<dbReference type="SUPFAM" id="SSF55424">
    <property type="entry name" value="FAD/NAD-linked reductases, dimerisation (C-terminal) domain"/>
    <property type="match status" value="1"/>
</dbReference>
<dbReference type="InterPro" id="IPR036163">
    <property type="entry name" value="HMA_dom_sf"/>
</dbReference>
<evidence type="ECO:0000256" key="8">
    <source>
        <dbReference type="ARBA" id="ARBA00022723"/>
    </source>
</evidence>
<dbReference type="InterPro" id="IPR036188">
    <property type="entry name" value="FAD/NAD-bd_sf"/>
</dbReference>
<keyword evidence="6" id="KW-0475">Mercuric resistance</keyword>
<keyword evidence="10" id="KW-0476">Mercury</keyword>
<comment type="caution">
    <text evidence="15">The sequence shown here is derived from an EMBL/GenBank/DDBJ whole genome shotgun (WGS) entry which is preliminary data.</text>
</comment>
<dbReference type="Pfam" id="PF07992">
    <property type="entry name" value="Pyr_redox_2"/>
    <property type="match status" value="1"/>
</dbReference>
<evidence type="ECO:0000256" key="5">
    <source>
        <dbReference type="ARBA" id="ARBA00014791"/>
    </source>
</evidence>
<evidence type="ECO:0000313" key="15">
    <source>
        <dbReference type="EMBL" id="MFA9460317.1"/>
    </source>
</evidence>
<protein>
    <recommendedName>
        <fullName evidence="5">Mercuric reductase</fullName>
        <ecNumber evidence="4">1.16.1.1</ecNumber>
    </recommendedName>
    <alternativeName>
        <fullName evidence="11">Hg(II) reductase</fullName>
    </alternativeName>
</protein>
<dbReference type="PANTHER" id="PTHR43014:SF2">
    <property type="entry name" value="MERCURIC REDUCTASE"/>
    <property type="match status" value="1"/>
</dbReference>
<sequence length="537" mass="56963">MIDRTLGVPNLRSRECANQVERVLNGIPGVFGRVAFAEGVVRVAAQESIPDSELIAALRKAGFQAHRVDTEEPGPLRVVVIGGGPAATAAAVQAADSGAEVTVVERNDLGGTCINVGAVPSKLRLRAAETAFRPGKPAFDGISATVPEVDLGALIDQEKQLAQSLGDCKFRQVLEDHPRIRWLRGSARLQGRKLVTTETSEGSEELHADRILLAVGAAPYVPPIDGLAATPFWTSVDALETQVIPEHLVVLGGGYVGVEMAQAFQRLGSRVTLITRRGLLADMEPELGERLAAILAEEGMALRLHTTIHSVSYQDGFSLETRTGEILRGDRLLVAAGREPNTDGLGLEGAGVPTDRDGFIHVNERLQTDAEGIYAVGDCTDQNPRLVYVAAAAGARAATNMTGGFAELELSLAPQVVFTDPQVASVGLTEREAREQDLDVEVRVLPLSQVPRAVINRDARGVVKLVAERGGGRLLGAHLVAEGAGEVIQTACLGLRYGISVAELAGGIVPFLTMAEGLKLCAQRFSQELSRMPFCVD</sequence>
<dbReference type="InterPro" id="IPR016156">
    <property type="entry name" value="FAD/NAD-linked_Rdtase_dimer_sf"/>
</dbReference>
<dbReference type="PRINTS" id="PR00411">
    <property type="entry name" value="PNDRDTASEI"/>
</dbReference>
<evidence type="ECO:0000256" key="10">
    <source>
        <dbReference type="ARBA" id="ARBA00022914"/>
    </source>
</evidence>